<dbReference type="PANTHER" id="PTHR21198:SF2">
    <property type="entry name" value="GLUTAMATE RACEMASE"/>
    <property type="match status" value="1"/>
</dbReference>
<dbReference type="InterPro" id="IPR004391">
    <property type="entry name" value="Glu_race"/>
</dbReference>
<organism evidence="8 9">
    <name type="scientific">Trinickia fusca</name>
    <dbReference type="NCBI Taxonomy" id="2419777"/>
    <lineage>
        <taxon>Bacteria</taxon>
        <taxon>Pseudomonadati</taxon>
        <taxon>Pseudomonadota</taxon>
        <taxon>Betaproteobacteria</taxon>
        <taxon>Burkholderiales</taxon>
        <taxon>Burkholderiaceae</taxon>
        <taxon>Trinickia</taxon>
    </lineage>
</organism>
<dbReference type="SUPFAM" id="SSF53681">
    <property type="entry name" value="Aspartate/glutamate racemase"/>
    <property type="match status" value="2"/>
</dbReference>
<keyword evidence="3 7" id="KW-0133">Cell shape</keyword>
<keyword evidence="9" id="KW-1185">Reference proteome</keyword>
<dbReference type="GO" id="GO:0009252">
    <property type="term" value="P:peptidoglycan biosynthetic process"/>
    <property type="evidence" value="ECO:0007669"/>
    <property type="project" value="UniProtKB-UniRule"/>
</dbReference>
<dbReference type="HAMAP" id="MF_00258">
    <property type="entry name" value="Glu_racemase"/>
    <property type="match status" value="1"/>
</dbReference>
<dbReference type="EC" id="5.1.1.3" evidence="2 7"/>
<comment type="caution">
    <text evidence="7">Lacks conserved residue(s) required for the propagation of feature annotation.</text>
</comment>
<dbReference type="Gene3D" id="3.40.50.1860">
    <property type="match status" value="2"/>
</dbReference>
<comment type="function">
    <text evidence="7">Provides the (R)-glutamate required for cell wall biosynthesis.</text>
</comment>
<dbReference type="PROSITE" id="PS00923">
    <property type="entry name" value="ASP_GLU_RACEMASE_1"/>
    <property type="match status" value="1"/>
</dbReference>
<dbReference type="GO" id="GO:0008881">
    <property type="term" value="F:glutamate racemase activity"/>
    <property type="evidence" value="ECO:0007669"/>
    <property type="project" value="UniProtKB-UniRule"/>
</dbReference>
<dbReference type="UniPathway" id="UPA00219"/>
<feature type="binding site" evidence="7">
    <location>
        <begin position="76"/>
        <end position="77"/>
    </location>
    <ligand>
        <name>substrate</name>
    </ligand>
</feature>
<dbReference type="Pfam" id="PF01177">
    <property type="entry name" value="Asp_Glu_race"/>
    <property type="match status" value="1"/>
</dbReference>
<dbReference type="EMBL" id="RBZV01000009">
    <property type="protein sequence ID" value="RKP45581.1"/>
    <property type="molecule type" value="Genomic_DNA"/>
</dbReference>
<evidence type="ECO:0000256" key="2">
    <source>
        <dbReference type="ARBA" id="ARBA00013090"/>
    </source>
</evidence>
<comment type="similarity">
    <text evidence="7">Belongs to the aspartate/glutamate racemases family.</text>
</comment>
<dbReference type="PANTHER" id="PTHR21198">
    <property type="entry name" value="GLUTAMATE RACEMASE"/>
    <property type="match status" value="1"/>
</dbReference>
<feature type="active site" description="Proton donor/acceptor" evidence="7">
    <location>
        <position position="75"/>
    </location>
</feature>
<evidence type="ECO:0000256" key="3">
    <source>
        <dbReference type="ARBA" id="ARBA00022960"/>
    </source>
</evidence>
<dbReference type="InterPro" id="IPR015942">
    <property type="entry name" value="Asp/Glu/hydantoin_racemase"/>
</dbReference>
<dbReference type="GO" id="GO:0071555">
    <property type="term" value="P:cell wall organization"/>
    <property type="evidence" value="ECO:0007669"/>
    <property type="project" value="UniProtKB-KW"/>
</dbReference>
<sequence>MSHACAPIGVFDSGLGGLSVLHAIRAQLPHESIVYLADSGYAPYGEKTDAFIRARSAALTRWLCAQRAKMLVVACNTATTHAIASLRSTFALPIVGVEPGVKPAALASGSGVVGVLATAATLRSDRLRTLLATHANHCRVVCQAGHGLVELIEQGHVAGPEMHALLTRYLEPMAQAGADTVILGSTHYALLVPTIRTLFGDRFTLIETGSAIARRVDMLLTEHGLHADDDHAASLRLCSTALDPVPRQALARVATPLAGLSGQATADVEMVDIAMTDADFERADAIGDLGAPTAPLCG</sequence>
<accession>A0A494X7I3</accession>
<dbReference type="OrthoDB" id="9801055at2"/>
<evidence type="ECO:0000256" key="4">
    <source>
        <dbReference type="ARBA" id="ARBA00022984"/>
    </source>
</evidence>
<dbReference type="Proteomes" id="UP000280434">
    <property type="component" value="Unassembled WGS sequence"/>
</dbReference>
<comment type="pathway">
    <text evidence="7">Cell wall biogenesis; peptidoglycan biosynthesis.</text>
</comment>
<feature type="binding site" evidence="7">
    <location>
        <begin position="12"/>
        <end position="13"/>
    </location>
    <ligand>
        <name>substrate</name>
    </ligand>
</feature>
<keyword evidence="5 7" id="KW-0413">Isomerase</keyword>
<dbReference type="RefSeq" id="WP_121280186.1">
    <property type="nucleotide sequence ID" value="NZ_RBZV01000009.1"/>
</dbReference>
<reference evidence="8 9" key="1">
    <citation type="submission" date="2018-10" db="EMBL/GenBank/DDBJ databases">
        <title>Paraburkholderia sp. 7MK8-2, isolated from soil.</title>
        <authorList>
            <person name="Gao Z.-H."/>
            <person name="Qiu L.-H."/>
        </authorList>
    </citation>
    <scope>NUCLEOTIDE SEQUENCE [LARGE SCALE GENOMIC DNA]</scope>
    <source>
        <strain evidence="8 9">7MK8-2</strain>
    </source>
</reference>
<evidence type="ECO:0000256" key="5">
    <source>
        <dbReference type="ARBA" id="ARBA00023235"/>
    </source>
</evidence>
<dbReference type="InterPro" id="IPR001920">
    <property type="entry name" value="Asp/Glu_race"/>
</dbReference>
<evidence type="ECO:0000313" key="9">
    <source>
        <dbReference type="Proteomes" id="UP000280434"/>
    </source>
</evidence>
<dbReference type="AlphaFoldDB" id="A0A494X7I3"/>
<evidence type="ECO:0000256" key="6">
    <source>
        <dbReference type="ARBA" id="ARBA00023316"/>
    </source>
</evidence>
<comment type="caution">
    <text evidence="8">The sequence shown here is derived from an EMBL/GenBank/DDBJ whole genome shotgun (WGS) entry which is preliminary data.</text>
</comment>
<evidence type="ECO:0000256" key="7">
    <source>
        <dbReference type="HAMAP-Rule" id="MF_00258"/>
    </source>
</evidence>
<feature type="binding site" evidence="7">
    <location>
        <begin position="186"/>
        <end position="187"/>
    </location>
    <ligand>
        <name>substrate</name>
    </ligand>
</feature>
<feature type="binding site" evidence="7">
    <location>
        <begin position="44"/>
        <end position="45"/>
    </location>
    <ligand>
        <name>substrate</name>
    </ligand>
</feature>
<dbReference type="GO" id="GO:0008360">
    <property type="term" value="P:regulation of cell shape"/>
    <property type="evidence" value="ECO:0007669"/>
    <property type="project" value="UniProtKB-KW"/>
</dbReference>
<dbReference type="InterPro" id="IPR018187">
    <property type="entry name" value="Asp/Glu_racemase_AS_1"/>
</dbReference>
<evidence type="ECO:0000313" key="8">
    <source>
        <dbReference type="EMBL" id="RKP45581.1"/>
    </source>
</evidence>
<dbReference type="NCBIfam" id="TIGR00067">
    <property type="entry name" value="glut_race"/>
    <property type="match status" value="1"/>
</dbReference>
<evidence type="ECO:0000256" key="1">
    <source>
        <dbReference type="ARBA" id="ARBA00001602"/>
    </source>
</evidence>
<proteinExistence type="inferred from homology"/>
<gene>
    <name evidence="7 8" type="primary">murI</name>
    <name evidence="8" type="ORF">D7S89_19780</name>
</gene>
<name>A0A494X7I3_9BURK</name>
<keyword evidence="6 7" id="KW-0961">Cell wall biogenesis/degradation</keyword>
<keyword evidence="4 7" id="KW-0573">Peptidoglycan synthesis</keyword>
<comment type="catalytic activity">
    <reaction evidence="1 7">
        <text>L-glutamate = D-glutamate</text>
        <dbReference type="Rhea" id="RHEA:12813"/>
        <dbReference type="ChEBI" id="CHEBI:29985"/>
        <dbReference type="ChEBI" id="CHEBI:29986"/>
        <dbReference type="EC" id="5.1.1.3"/>
    </reaction>
</comment>
<protein>
    <recommendedName>
        <fullName evidence="2 7">Glutamate racemase</fullName>
        <ecNumber evidence="2 7">5.1.1.3</ecNumber>
    </recommendedName>
</protein>